<protein>
    <recommendedName>
        <fullName evidence="9">Guided entry of tail-anchored proteins factor 4</fullName>
    </recommendedName>
</protein>
<feature type="compositionally biased region" description="Low complexity" evidence="6">
    <location>
        <begin position="38"/>
        <end position="47"/>
    </location>
</feature>
<dbReference type="Gene3D" id="1.25.40.10">
    <property type="entry name" value="Tetratricopeptide repeat domain"/>
    <property type="match status" value="1"/>
</dbReference>
<reference evidence="7" key="3">
    <citation type="submission" date="2025-09" db="UniProtKB">
        <authorList>
            <consortium name="Ensembl"/>
        </authorList>
    </citation>
    <scope>IDENTIFICATION</scope>
</reference>
<reference evidence="7" key="2">
    <citation type="submission" date="2025-08" db="UniProtKB">
        <authorList>
            <consortium name="Ensembl"/>
        </authorList>
    </citation>
    <scope>IDENTIFICATION</scope>
</reference>
<dbReference type="FunFam" id="1.25.40.10:FF:000060">
    <property type="entry name" value="Golgi to ER traffic protein 4 homolog"/>
    <property type="match status" value="1"/>
</dbReference>
<dbReference type="GO" id="GO:0071818">
    <property type="term" value="C:BAT3 complex"/>
    <property type="evidence" value="ECO:0007669"/>
    <property type="project" value="TreeGrafter"/>
</dbReference>
<keyword evidence="4" id="KW-0963">Cytoplasm</keyword>
<evidence type="ECO:0000256" key="3">
    <source>
        <dbReference type="ARBA" id="ARBA00022448"/>
    </source>
</evidence>
<dbReference type="InterPro" id="IPR011990">
    <property type="entry name" value="TPR-like_helical_dom_sf"/>
</dbReference>
<evidence type="ECO:0000256" key="4">
    <source>
        <dbReference type="ARBA" id="ARBA00022490"/>
    </source>
</evidence>
<organism evidence="7 8">
    <name type="scientific">Bos mutus grunniens</name>
    <name type="common">Wild yak</name>
    <name type="synonym">Bos grunniens</name>
    <dbReference type="NCBI Taxonomy" id="30521"/>
    <lineage>
        <taxon>Eukaryota</taxon>
        <taxon>Metazoa</taxon>
        <taxon>Chordata</taxon>
        <taxon>Craniata</taxon>
        <taxon>Vertebrata</taxon>
        <taxon>Euteleostomi</taxon>
        <taxon>Mammalia</taxon>
        <taxon>Eutheria</taxon>
        <taxon>Laurasiatheria</taxon>
        <taxon>Artiodactyla</taxon>
        <taxon>Ruminantia</taxon>
        <taxon>Pecora</taxon>
        <taxon>Bovidae</taxon>
        <taxon>Bovinae</taxon>
        <taxon>Bos</taxon>
    </lineage>
</organism>
<dbReference type="GO" id="GO:0045048">
    <property type="term" value="P:protein insertion into ER membrane"/>
    <property type="evidence" value="ECO:0007669"/>
    <property type="project" value="InterPro"/>
</dbReference>
<name>A0A8C0AL87_BOSMU</name>
<evidence type="ECO:0000313" key="8">
    <source>
        <dbReference type="Proteomes" id="UP000694520"/>
    </source>
</evidence>
<dbReference type="PANTHER" id="PTHR12875">
    <property type="entry name" value="GOLGI TO ER TRAFFIC PROTEIN 4 HOMOLOG"/>
    <property type="match status" value="1"/>
</dbReference>
<comment type="similarity">
    <text evidence="2">Belongs to the GET4 family.</text>
</comment>
<dbReference type="AlphaFoldDB" id="A0A8C0AL87"/>
<evidence type="ECO:0000256" key="5">
    <source>
        <dbReference type="ARBA" id="ARBA00065098"/>
    </source>
</evidence>
<dbReference type="Pfam" id="PF04190">
    <property type="entry name" value="GET4"/>
    <property type="match status" value="1"/>
</dbReference>
<feature type="compositionally biased region" description="Low complexity" evidence="6">
    <location>
        <begin position="221"/>
        <end position="240"/>
    </location>
</feature>
<sequence>MRRFGRRHCGAAPPRSVARGPAVPASRPRSRARPRPASPAARGSSRATVEGIRRPPGRKPRGAADRACDSVSPARSAGPMAAAAMAEQESAGTVPATAAGSSAVPGLRAAGTPVKGWEHGLPRKASVSRRPQSLRGAPSRRTRGRTAHAALRPPPLWRRPAPQRRPRPPPSPRPAPRSRARPRPASPAARGSSRATVEGIRRPPGRKPRGAADRACDSVSPARSAGPMAAAAMAEQESARNGARNRGGVQRVEGKLRASVEKGDYYEAHQMYRTLFFRYMAQSKHAEARELMCSGALLFFSHGQQNSAADLSMLVLESLEKAEVEVADELLESLAKLFSLMDPNSPERVAFVSRALKWSSGGSGKLGHPRLHQLLALTLWKEQNYCESRYHFLHSSDGEGCANMLVEYSTARGFRSEVDMFVAQAVLQFLCLKNKSSASVVFTTYTQKHPSIEGGPPFVQPLLNFIWFLLLAVDGGKLTVFTVLCEQYQPSLRRDPMYNEYLDRIGQLFFGVPPKQTSSYGGLLGEGAHGWGARGCSSEHRARPGPGACPTLAGGLLAHLPPPPPGGPSSPPPEQSCRACCPDEYSPLGSCWPQSQSRVCFVGKRTLRAVAHRSRAVGAVRLRWAAGPGHRPTPRLWPQPEPPASCRAL</sequence>
<comment type="subcellular location">
    <subcellularLocation>
        <location evidence="1">Cytoplasm</location>
        <location evidence="1">Cytosol</location>
    </subcellularLocation>
</comment>
<evidence type="ECO:0008006" key="9">
    <source>
        <dbReference type="Google" id="ProtNLM"/>
    </source>
</evidence>
<dbReference type="PANTHER" id="PTHR12875:SF0">
    <property type="entry name" value="GOLGI TO ER TRAFFIC PROTEIN 4 HOMOLOG"/>
    <property type="match status" value="1"/>
</dbReference>
<feature type="region of interest" description="Disordered" evidence="6">
    <location>
        <begin position="1"/>
        <end position="250"/>
    </location>
</feature>
<feature type="compositionally biased region" description="Low complexity" evidence="6">
    <location>
        <begin position="186"/>
        <end position="195"/>
    </location>
</feature>
<dbReference type="GeneTree" id="ENSGT00390000015750"/>
<keyword evidence="8" id="KW-1185">Reference proteome</keyword>
<feature type="compositionally biased region" description="Low complexity" evidence="6">
    <location>
        <begin position="17"/>
        <end position="27"/>
    </location>
</feature>
<keyword evidence="3" id="KW-0813">Transport</keyword>
<evidence type="ECO:0000256" key="6">
    <source>
        <dbReference type="SAM" id="MobiDB-lite"/>
    </source>
</evidence>
<proteinExistence type="inferred from homology"/>
<dbReference type="Proteomes" id="UP000694520">
    <property type="component" value="Chromosome 26"/>
</dbReference>
<comment type="subunit">
    <text evidence="5">Component of the BAG6/BAT3 complex, at least composed of BAG6, UBL4A and GET4/TRC35. Interacts with BAG6; the interaction is direct and localizes BAG6 to the cytosol. Interacts with GET3.</text>
</comment>
<dbReference type="Ensembl" id="ENSBGRT00000046716.1">
    <property type="protein sequence ID" value="ENSBGRP00000040298.1"/>
    <property type="gene ID" value="ENSBGRG00000025265.1"/>
</dbReference>
<evidence type="ECO:0000256" key="1">
    <source>
        <dbReference type="ARBA" id="ARBA00004514"/>
    </source>
</evidence>
<evidence type="ECO:0000313" key="7">
    <source>
        <dbReference type="Ensembl" id="ENSBGRP00000040298.1"/>
    </source>
</evidence>
<evidence type="ECO:0000256" key="2">
    <source>
        <dbReference type="ARBA" id="ARBA00005351"/>
    </source>
</evidence>
<feature type="compositionally biased region" description="Low complexity" evidence="6">
    <location>
        <begin position="73"/>
        <end position="92"/>
    </location>
</feature>
<dbReference type="InterPro" id="IPR007317">
    <property type="entry name" value="GET4"/>
</dbReference>
<accession>A0A8C0AL87</accession>
<reference evidence="7" key="1">
    <citation type="submission" date="2019-05" db="EMBL/GenBank/DDBJ databases">
        <authorList>
            <person name="Zhang S."/>
            <person name="Liu J."/>
        </authorList>
    </citation>
    <scope>NUCLEOTIDE SEQUENCE [LARGE SCALE GENOMIC DNA]</scope>
</reference>